<gene>
    <name evidence="2" type="ORF">SAMN04488508_101757</name>
</gene>
<dbReference type="Proteomes" id="UP000184432">
    <property type="component" value="Unassembled WGS sequence"/>
</dbReference>
<feature type="transmembrane region" description="Helical" evidence="1">
    <location>
        <begin position="6"/>
        <end position="26"/>
    </location>
</feature>
<evidence type="ECO:0000313" key="2">
    <source>
        <dbReference type="EMBL" id="SHI46683.1"/>
    </source>
</evidence>
<keyword evidence="3" id="KW-1185">Reference proteome</keyword>
<dbReference type="EMBL" id="FQYP01000001">
    <property type="protein sequence ID" value="SHI46683.1"/>
    <property type="molecule type" value="Genomic_DNA"/>
</dbReference>
<reference evidence="3" key="1">
    <citation type="submission" date="2016-11" db="EMBL/GenBank/DDBJ databases">
        <authorList>
            <person name="Varghese N."/>
            <person name="Submissions S."/>
        </authorList>
    </citation>
    <scope>NUCLEOTIDE SEQUENCE [LARGE SCALE GENOMIC DNA]</scope>
    <source>
        <strain evidence="3">DSM 22623</strain>
    </source>
</reference>
<evidence type="ECO:0000256" key="1">
    <source>
        <dbReference type="SAM" id="Phobius"/>
    </source>
</evidence>
<keyword evidence="1" id="KW-1133">Transmembrane helix</keyword>
<dbReference type="OrthoDB" id="769710at2"/>
<feature type="transmembrane region" description="Helical" evidence="1">
    <location>
        <begin position="33"/>
        <end position="50"/>
    </location>
</feature>
<dbReference type="RefSeq" id="WP_073314030.1">
    <property type="nucleotide sequence ID" value="NZ_FQYP01000001.1"/>
</dbReference>
<protein>
    <submittedName>
        <fullName evidence="2">Uncharacterized protein</fullName>
    </submittedName>
</protein>
<sequence>MIVWSGRGFLSVLVLAIVLFGLSNILPKEQNNLSFAISLFIAAIFSWIMGKKWNESNQKTMVDKESGQEIVIKPNHSLFWIKMQYWGPIFGILGTIMLVKQFL</sequence>
<evidence type="ECO:0000313" key="3">
    <source>
        <dbReference type="Proteomes" id="UP000184432"/>
    </source>
</evidence>
<proteinExistence type="predicted"/>
<feature type="transmembrane region" description="Helical" evidence="1">
    <location>
        <begin position="83"/>
        <end position="99"/>
    </location>
</feature>
<organism evidence="2 3">
    <name type="scientific">Aquimarina spongiae</name>
    <dbReference type="NCBI Taxonomy" id="570521"/>
    <lineage>
        <taxon>Bacteria</taxon>
        <taxon>Pseudomonadati</taxon>
        <taxon>Bacteroidota</taxon>
        <taxon>Flavobacteriia</taxon>
        <taxon>Flavobacteriales</taxon>
        <taxon>Flavobacteriaceae</taxon>
        <taxon>Aquimarina</taxon>
    </lineage>
</organism>
<keyword evidence="1" id="KW-0472">Membrane</keyword>
<dbReference type="STRING" id="570521.SAMN04488508_101757"/>
<name>A0A1M6BE17_9FLAO</name>
<dbReference type="AlphaFoldDB" id="A0A1M6BE17"/>
<accession>A0A1M6BE17</accession>
<keyword evidence="1" id="KW-0812">Transmembrane</keyword>